<evidence type="ECO:0000313" key="3">
    <source>
        <dbReference type="Proteomes" id="UP001165289"/>
    </source>
</evidence>
<dbReference type="AlphaFoldDB" id="A0AAV7KDQ6"/>
<keyword evidence="3" id="KW-1185">Reference proteome</keyword>
<evidence type="ECO:0000256" key="1">
    <source>
        <dbReference type="SAM" id="MobiDB-lite"/>
    </source>
</evidence>
<feature type="region of interest" description="Disordered" evidence="1">
    <location>
        <begin position="365"/>
        <end position="422"/>
    </location>
</feature>
<feature type="compositionally biased region" description="Polar residues" evidence="1">
    <location>
        <begin position="388"/>
        <end position="404"/>
    </location>
</feature>
<dbReference type="Proteomes" id="UP001165289">
    <property type="component" value="Unassembled WGS sequence"/>
</dbReference>
<feature type="compositionally biased region" description="Basic and acidic residues" evidence="1">
    <location>
        <begin position="14"/>
        <end position="25"/>
    </location>
</feature>
<protein>
    <submittedName>
        <fullName evidence="2">Uncharacterized protein</fullName>
    </submittedName>
</protein>
<reference evidence="2 3" key="1">
    <citation type="journal article" date="2023" name="BMC Biol.">
        <title>The compact genome of the sponge Oopsacas minuta (Hexactinellida) is lacking key metazoan core genes.</title>
        <authorList>
            <person name="Santini S."/>
            <person name="Schenkelaars Q."/>
            <person name="Jourda C."/>
            <person name="Duchesne M."/>
            <person name="Belahbib H."/>
            <person name="Rocher C."/>
            <person name="Selva M."/>
            <person name="Riesgo A."/>
            <person name="Vervoort M."/>
            <person name="Leys S.P."/>
            <person name="Kodjabachian L."/>
            <person name="Le Bivic A."/>
            <person name="Borchiellini C."/>
            <person name="Claverie J.M."/>
            <person name="Renard E."/>
        </authorList>
    </citation>
    <scope>NUCLEOTIDE SEQUENCE [LARGE SCALE GENOMIC DNA]</scope>
    <source>
        <strain evidence="2">SPO-2</strain>
    </source>
</reference>
<dbReference type="EMBL" id="JAKMXF010000066">
    <property type="protein sequence ID" value="KAI6659343.1"/>
    <property type="molecule type" value="Genomic_DNA"/>
</dbReference>
<sequence length="422" mass="46714">MSGNRNNSKSSKNSSKDGKDSKQIKTDSSSTDSLLSFLSTASNAMRKAMDMTKQGSSANSRKRDPNHRRHLLNNMKESSLEYSAYNKRRYKRRSISSSSAHNGDAQADSSDYLTDTMKELFMNSTEEPGTNLHFQSSNQMEGSLLGYTGDSVYFQENEWAADCESIVTTSDHYFNASNELQLSQNYEGSYMGVPQVTGYIPDPFEGGSNFTNSSSYLTSSLEMSEIGGHLSDSFNLETLCRDNLVSSQVSCSSCLYNDKATGLPNENGNTNNNNLSRKTELSICVAPEALASGEFSSVDTRLVEQVLAQADIQATMNELVDIARPKRKRVSVTPTHENNDQMLPYSIAYQDCQLSHRQCRQPLTEIRPKSWATSRPSHQHKLAHKRQSCPNSSPSYTPHTTGLSPYQGGFFSNGPPHEIGLI</sequence>
<name>A0AAV7KDQ6_9METZ</name>
<gene>
    <name evidence="2" type="ORF">LOD99_15014</name>
</gene>
<feature type="compositionally biased region" description="Basic residues" evidence="1">
    <location>
        <begin position="377"/>
        <end position="387"/>
    </location>
</feature>
<feature type="region of interest" description="Disordered" evidence="1">
    <location>
        <begin position="1"/>
        <end position="34"/>
    </location>
</feature>
<proteinExistence type="predicted"/>
<evidence type="ECO:0000313" key="2">
    <source>
        <dbReference type="EMBL" id="KAI6659343.1"/>
    </source>
</evidence>
<organism evidence="2 3">
    <name type="scientific">Oopsacas minuta</name>
    <dbReference type="NCBI Taxonomy" id="111878"/>
    <lineage>
        <taxon>Eukaryota</taxon>
        <taxon>Metazoa</taxon>
        <taxon>Porifera</taxon>
        <taxon>Hexactinellida</taxon>
        <taxon>Hexasterophora</taxon>
        <taxon>Lyssacinosida</taxon>
        <taxon>Leucopsacidae</taxon>
        <taxon>Oopsacas</taxon>
    </lineage>
</organism>
<feature type="region of interest" description="Disordered" evidence="1">
    <location>
        <begin position="49"/>
        <end position="78"/>
    </location>
</feature>
<accession>A0AAV7KDQ6</accession>
<comment type="caution">
    <text evidence="2">The sequence shown here is derived from an EMBL/GenBank/DDBJ whole genome shotgun (WGS) entry which is preliminary data.</text>
</comment>
<feature type="compositionally biased region" description="Low complexity" evidence="1">
    <location>
        <begin position="1"/>
        <end position="13"/>
    </location>
</feature>